<evidence type="ECO:0000313" key="5">
    <source>
        <dbReference type="Proteomes" id="UP000199705"/>
    </source>
</evidence>
<dbReference type="AlphaFoldDB" id="A0A1G8F333"/>
<feature type="transmembrane region" description="Helical" evidence="3">
    <location>
        <begin position="74"/>
        <end position="91"/>
    </location>
</feature>
<dbReference type="GO" id="GO:0016020">
    <property type="term" value="C:membrane"/>
    <property type="evidence" value="ECO:0007669"/>
    <property type="project" value="InterPro"/>
</dbReference>
<evidence type="ECO:0000256" key="2">
    <source>
        <dbReference type="RuleBase" id="RU003750"/>
    </source>
</evidence>
<keyword evidence="3" id="KW-0812">Transmembrane</keyword>
<reference evidence="5" key="1">
    <citation type="submission" date="2016-10" db="EMBL/GenBank/DDBJ databases">
        <authorList>
            <person name="Varghese N."/>
            <person name="Submissions S."/>
        </authorList>
    </citation>
    <scope>NUCLEOTIDE SEQUENCE [LARGE SCALE GENOMIC DNA]</scope>
    <source>
        <strain evidence="5">Gh-67</strain>
    </source>
</reference>
<evidence type="ECO:0000313" key="4">
    <source>
        <dbReference type="EMBL" id="SDH76522.1"/>
    </source>
</evidence>
<organism evidence="4 5">
    <name type="scientific">Mucilaginibacter gossypii</name>
    <dbReference type="NCBI Taxonomy" id="551996"/>
    <lineage>
        <taxon>Bacteria</taxon>
        <taxon>Pseudomonadati</taxon>
        <taxon>Bacteroidota</taxon>
        <taxon>Sphingobacteriia</taxon>
        <taxon>Sphingobacteriales</taxon>
        <taxon>Sphingobacteriaceae</taxon>
        <taxon>Mucilaginibacter</taxon>
    </lineage>
</organism>
<dbReference type="EMBL" id="FNCG01000012">
    <property type="protein sequence ID" value="SDH76522.1"/>
    <property type="molecule type" value="Genomic_DNA"/>
</dbReference>
<dbReference type="Proteomes" id="UP000199705">
    <property type="component" value="Unassembled WGS sequence"/>
</dbReference>
<accession>A0A1G8F333</accession>
<comment type="similarity">
    <text evidence="2">Belongs to the CDP-alcohol phosphatidyltransferase class-I family.</text>
</comment>
<name>A0A1G8F333_9SPHI</name>
<sequence length="112" mass="12638">MVSSKVYRVVNLITFYRLVAAPLLLFLLLTGQFTVFKWLLALSFFTDAIDGWLARSFKVISLLGARIDSVADDLTILVAILGILLYRPGFLRGEWLLVGGMTRSMLCRTAWH</sequence>
<dbReference type="InterPro" id="IPR043130">
    <property type="entry name" value="CDP-OH_PTrfase_TM_dom"/>
</dbReference>
<dbReference type="Pfam" id="PF01066">
    <property type="entry name" value="CDP-OH_P_transf"/>
    <property type="match status" value="1"/>
</dbReference>
<proteinExistence type="inferred from homology"/>
<dbReference type="Gene3D" id="1.20.120.1760">
    <property type="match status" value="1"/>
</dbReference>
<dbReference type="GO" id="GO:0008654">
    <property type="term" value="P:phospholipid biosynthetic process"/>
    <property type="evidence" value="ECO:0007669"/>
    <property type="project" value="InterPro"/>
</dbReference>
<dbReference type="InterPro" id="IPR048254">
    <property type="entry name" value="CDP_ALCOHOL_P_TRANSF_CS"/>
</dbReference>
<dbReference type="PROSITE" id="PS00379">
    <property type="entry name" value="CDP_ALCOHOL_P_TRANSF"/>
    <property type="match status" value="1"/>
</dbReference>
<dbReference type="STRING" id="551996.SAMN05192573_112138"/>
<keyword evidence="1 2" id="KW-0808">Transferase</keyword>
<gene>
    <name evidence="4" type="ORF">SAMN05192573_112138</name>
</gene>
<protein>
    <submittedName>
        <fullName evidence="4">CDP-diacylglycerol--glycerol-3-phosphate 3-phosphatidyltransferase</fullName>
    </submittedName>
</protein>
<dbReference type="GO" id="GO:0016780">
    <property type="term" value="F:phosphotransferase activity, for other substituted phosphate groups"/>
    <property type="evidence" value="ECO:0007669"/>
    <property type="project" value="InterPro"/>
</dbReference>
<feature type="transmembrane region" description="Helical" evidence="3">
    <location>
        <begin position="9"/>
        <end position="29"/>
    </location>
</feature>
<keyword evidence="3" id="KW-1133">Transmembrane helix</keyword>
<dbReference type="InterPro" id="IPR000462">
    <property type="entry name" value="CDP-OH_P_trans"/>
</dbReference>
<keyword evidence="5" id="KW-1185">Reference proteome</keyword>
<evidence type="ECO:0000256" key="1">
    <source>
        <dbReference type="ARBA" id="ARBA00022679"/>
    </source>
</evidence>
<evidence type="ECO:0000256" key="3">
    <source>
        <dbReference type="SAM" id="Phobius"/>
    </source>
</evidence>
<keyword evidence="3" id="KW-0472">Membrane</keyword>